<evidence type="ECO:0000256" key="1">
    <source>
        <dbReference type="ARBA" id="ARBA00004167"/>
    </source>
</evidence>
<proteinExistence type="predicted"/>
<dbReference type="Proteomes" id="UP001148313">
    <property type="component" value="Unassembled WGS sequence"/>
</dbReference>
<dbReference type="InterPro" id="IPR007452">
    <property type="entry name" value="TamB_C"/>
</dbReference>
<evidence type="ECO:0000313" key="6">
    <source>
        <dbReference type="EMBL" id="MDA4846862.1"/>
    </source>
</evidence>
<organism evidence="6 7">
    <name type="scientific">Hoeflea poritis</name>
    <dbReference type="NCBI Taxonomy" id="2993659"/>
    <lineage>
        <taxon>Bacteria</taxon>
        <taxon>Pseudomonadati</taxon>
        <taxon>Pseudomonadota</taxon>
        <taxon>Alphaproteobacteria</taxon>
        <taxon>Hyphomicrobiales</taxon>
        <taxon>Rhizobiaceae</taxon>
        <taxon>Hoeflea</taxon>
    </lineage>
</organism>
<sequence>MKTVLRLLIVLVLIVVAVMLAALAMVATGPGLSLTASIIGSAASGQGRTVVISELDGLIGGSPTIGQITVADETGTWLVVDNIEADIALGRLLTGAVDVSRLHAQSVNVARRPVAPDGVQSQSSAPSLPAIPIRVDNIFLRSIDLAEPVLGEKAALQLTGSVLLRDSPVDLSGVIDILRIDGTAGEVSADWKISPDSNELELKLKASEPSDGLVARALDIYGLPAVDIDLAGSGPLDAWRASLAVELDGAKTVEGDVSLSVTEQRQAVDGVLKGYLAPLLPRRLAPLFAGDTQIELTAERDGENTIRLEKFDARSALLSISASGNVLASENTVDLTADIAFGSAGSQVAFQLAQDQTLDIGHVQLRSSLKGSLEKAEWNLNGSVKSLSNGQVSVADAAVTGRSSDVNFLKVTGEATVDMTAASVSTGQELADSLIAGSPQLSSDFVFNEGQIDFERLELKTSAVDATARGQVNIAERYADMQLAARVTAPSGSPLPELLGSQQANLSGRLTRQGDGTLVLTDLAVEAENLSANGSGALSDGSIEFSSKLSLTDLSRFREELQGGFNIDLSLSGTPSAPEFKLDARGVGISVLDKPLEDFSVSASGIASADQPRANLKVDGRYEGHPVTVSARVSGGSDGVPVVETLDLSVPGARANGRVNADANGILTGELSLDITSLEELGPLILQEGLSGSASGTVRFAGEDGKQNITAKLASPDFATGPVSADSLDLDVVVKDLRQARDLSASATAQSVTISGTEISNAKASIQGAPESMPFSASGTVFNAPVSVDGKYSSVQGTTTIEVSRANATFRSVPVQLTEPVSLTLAQGGANIETATLRVGSGTVVVKGSAQDALDFDVAINSFPVALFENVAPTGLGQNGTLSGTAKISGAASDPLVSYNLNVANFSVEASRGARMPSLNVQSSGRFESNTLTLNTQASGSGIDFNIRGTVDVADGPRLDLKVDGKAPLELATLPAADAGVQLEGTAQVSVAITGAAQNPSINGTLTTTGADFIETNTALTIRDINANIAFDGTTARISQLTGRLGSSGTITVTGSVQTDPSSGLPAELAITVRNGTYTNSEIVTAQFEADLTVDGALLRSGRIGGTISLERTDISIPDKLPASIPFIDVKHVRAPARVIEQARELEPREGQNADANAADGGLQLDISVNSPSRIFLRGRGIDAEFGGSVDVTGSSRAPRVRGTFTMIRGRIDLLTKRFNFNSGSITFAGPLDPSLNFSATTTRGSASYSIVVGGTASDPEISFTSSPSLPEDEILANLFFGKSLSNLSAIQIAQIANAVASLGGANTRGGVLGRLRSLTGLADIDINTDQEDGGTSIGIGRYINDRTYLNVEQGVSGGSGRVTIDMDLTDHLKARGEADTDGNSKAGIFFERDY</sequence>
<protein>
    <submittedName>
        <fullName evidence="6">Translocation/assembly module TamB domain-containing protein</fullName>
    </submittedName>
</protein>
<keyword evidence="2" id="KW-0812">Transmembrane</keyword>
<evidence type="ECO:0000256" key="2">
    <source>
        <dbReference type="ARBA" id="ARBA00022692"/>
    </source>
</evidence>
<dbReference type="EMBL" id="JAPJZH010000009">
    <property type="protein sequence ID" value="MDA4846862.1"/>
    <property type="molecule type" value="Genomic_DNA"/>
</dbReference>
<comment type="caution">
    <text evidence="6">The sequence shown here is derived from an EMBL/GenBank/DDBJ whole genome shotgun (WGS) entry which is preliminary data.</text>
</comment>
<evidence type="ECO:0000313" key="7">
    <source>
        <dbReference type="Proteomes" id="UP001148313"/>
    </source>
</evidence>
<dbReference type="Pfam" id="PF04357">
    <property type="entry name" value="TamB"/>
    <property type="match status" value="1"/>
</dbReference>
<evidence type="ECO:0000259" key="5">
    <source>
        <dbReference type="Pfam" id="PF04357"/>
    </source>
</evidence>
<reference evidence="6" key="1">
    <citation type="submission" date="2022-11" db="EMBL/GenBank/DDBJ databases">
        <title>Hoeflea poritis sp. nov., isolated from scleractinian coral Porites lutea.</title>
        <authorList>
            <person name="Zhang G."/>
            <person name="Wei Q."/>
            <person name="Cai L."/>
        </authorList>
    </citation>
    <scope>NUCLEOTIDE SEQUENCE</scope>
    <source>
        <strain evidence="6">E7-10</strain>
    </source>
</reference>
<keyword evidence="4" id="KW-0472">Membrane</keyword>
<accession>A0ABT4VS00</accession>
<evidence type="ECO:0000256" key="3">
    <source>
        <dbReference type="ARBA" id="ARBA00022989"/>
    </source>
</evidence>
<keyword evidence="3" id="KW-1133">Transmembrane helix</keyword>
<dbReference type="PANTHER" id="PTHR36985">
    <property type="entry name" value="TRANSLOCATION AND ASSEMBLY MODULE SUBUNIT TAMB"/>
    <property type="match status" value="1"/>
</dbReference>
<evidence type="ECO:0000256" key="4">
    <source>
        <dbReference type="ARBA" id="ARBA00023136"/>
    </source>
</evidence>
<comment type="subcellular location">
    <subcellularLocation>
        <location evidence="1">Membrane</location>
        <topology evidence="1">Single-pass membrane protein</topology>
    </subcellularLocation>
</comment>
<name>A0ABT4VS00_9HYPH</name>
<feature type="domain" description="Translocation and assembly module TamB C-terminal" evidence="5">
    <location>
        <begin position="1040"/>
        <end position="1395"/>
    </location>
</feature>
<dbReference type="RefSeq" id="WP_271090654.1">
    <property type="nucleotide sequence ID" value="NZ_JAPJZH010000009.1"/>
</dbReference>
<gene>
    <name evidence="6" type="ORF">OOZ53_15990</name>
</gene>
<dbReference type="PANTHER" id="PTHR36985:SF1">
    <property type="entry name" value="TRANSLOCATION AND ASSEMBLY MODULE SUBUNIT TAMB"/>
    <property type="match status" value="1"/>
</dbReference>
<keyword evidence="7" id="KW-1185">Reference proteome</keyword>